<feature type="signal peptide" evidence="3">
    <location>
        <begin position="1"/>
        <end position="24"/>
    </location>
</feature>
<evidence type="ECO:0000313" key="5">
    <source>
        <dbReference type="Proteomes" id="UP001276659"/>
    </source>
</evidence>
<feature type="region of interest" description="Disordered" evidence="1">
    <location>
        <begin position="295"/>
        <end position="347"/>
    </location>
</feature>
<keyword evidence="2" id="KW-0472">Membrane</keyword>
<accession>A0AAD9ZIF0</accession>
<proteinExistence type="predicted"/>
<evidence type="ECO:0000256" key="3">
    <source>
        <dbReference type="SAM" id="SignalP"/>
    </source>
</evidence>
<dbReference type="EMBL" id="JASNWA010000003">
    <property type="protein sequence ID" value="KAK3178217.1"/>
    <property type="molecule type" value="Genomic_DNA"/>
</dbReference>
<reference evidence="4" key="1">
    <citation type="submission" date="2022-11" db="EMBL/GenBank/DDBJ databases">
        <title>Chromosomal genome sequence assembly and mating type (MAT) locus characterization of the leprose asexual lichenized fungus Lepraria neglecta (Nyl.) Erichsen.</title>
        <authorList>
            <person name="Allen J.L."/>
            <person name="Pfeffer B."/>
        </authorList>
    </citation>
    <scope>NUCLEOTIDE SEQUENCE</scope>
    <source>
        <strain evidence="4">Allen 5258</strain>
    </source>
</reference>
<feature type="compositionally biased region" description="Low complexity" evidence="1">
    <location>
        <begin position="155"/>
        <end position="177"/>
    </location>
</feature>
<dbReference type="AlphaFoldDB" id="A0AAD9ZIF0"/>
<keyword evidence="3" id="KW-0732">Signal</keyword>
<sequence>MGRITFLQLTAVCLLSAPIQSAIAFSGASHAVQMLGLLERATSTCGTNYTPCGQGTPSEWCCPSPNAPANASTCEIFNGGQGAICCPVGKDCSQIGPIECNSQLLNATLNAKSGLWSTELPTNLQQCGSACCPPGYSCNNNQECVQIPSPSATSSLASSPTSSPTNSATTSSSNIPTGSATNASQTSTPAPSAHYNRFPADAFLVGFFPGLIAGIILAVIALCCLGRWRPKEERDTPSPDFSSVTATVSDPIYQPDGNNAFRTDFLRREPKSKYDNRTSRVRSLFSRTPTLRSMRSREAPVDGIGRSIPKMPETPPGQRSVTPSLKKEPSMESIKIYSPPNGDLERPGTTFENILRDVGWEKNKPFVPIYAGSPGRVGLGLDKIVNGSNIIYR</sequence>
<gene>
    <name evidence="4" type="ORF">OEA41_000350</name>
</gene>
<feature type="compositionally biased region" description="Polar residues" evidence="1">
    <location>
        <begin position="239"/>
        <end position="248"/>
    </location>
</feature>
<comment type="caution">
    <text evidence="4">The sequence shown here is derived from an EMBL/GenBank/DDBJ whole genome shotgun (WGS) entry which is preliminary data.</text>
</comment>
<feature type="transmembrane region" description="Helical" evidence="2">
    <location>
        <begin position="202"/>
        <end position="225"/>
    </location>
</feature>
<keyword evidence="5" id="KW-1185">Reference proteome</keyword>
<evidence type="ECO:0000313" key="4">
    <source>
        <dbReference type="EMBL" id="KAK3178217.1"/>
    </source>
</evidence>
<organism evidence="4 5">
    <name type="scientific">Lepraria neglecta</name>
    <dbReference type="NCBI Taxonomy" id="209136"/>
    <lineage>
        <taxon>Eukaryota</taxon>
        <taxon>Fungi</taxon>
        <taxon>Dikarya</taxon>
        <taxon>Ascomycota</taxon>
        <taxon>Pezizomycotina</taxon>
        <taxon>Lecanoromycetes</taxon>
        <taxon>OSLEUM clade</taxon>
        <taxon>Lecanoromycetidae</taxon>
        <taxon>Lecanorales</taxon>
        <taxon>Lecanorineae</taxon>
        <taxon>Stereocaulaceae</taxon>
        <taxon>Lepraria</taxon>
    </lineage>
</organism>
<feature type="region of interest" description="Disordered" evidence="1">
    <location>
        <begin position="232"/>
        <end position="260"/>
    </location>
</feature>
<feature type="region of interest" description="Disordered" evidence="1">
    <location>
        <begin position="155"/>
        <end position="191"/>
    </location>
</feature>
<feature type="compositionally biased region" description="Polar residues" evidence="1">
    <location>
        <begin position="178"/>
        <end position="190"/>
    </location>
</feature>
<evidence type="ECO:0000256" key="2">
    <source>
        <dbReference type="SAM" id="Phobius"/>
    </source>
</evidence>
<name>A0AAD9ZIF0_9LECA</name>
<dbReference type="Proteomes" id="UP001276659">
    <property type="component" value="Unassembled WGS sequence"/>
</dbReference>
<feature type="chain" id="PRO_5042018005" evidence="3">
    <location>
        <begin position="25"/>
        <end position="393"/>
    </location>
</feature>
<keyword evidence="2" id="KW-1133">Transmembrane helix</keyword>
<evidence type="ECO:0000256" key="1">
    <source>
        <dbReference type="SAM" id="MobiDB-lite"/>
    </source>
</evidence>
<protein>
    <submittedName>
        <fullName evidence="4">Uncharacterized protein</fullName>
    </submittedName>
</protein>
<keyword evidence="2" id="KW-0812">Transmembrane</keyword>